<evidence type="ECO:0000313" key="11">
    <source>
        <dbReference type="Proteomes" id="UP001141552"/>
    </source>
</evidence>
<dbReference type="SFLD" id="SFLDS00019">
    <property type="entry name" value="Glutathione_Transferase_(cytos"/>
    <property type="match status" value="1"/>
</dbReference>
<sequence length="214" mass="24077">MAAIKLHGNSHSTAVRRVLACLYEKELEFEFVFVDRNIGQHKKEPYLSLQPFGQVPALEDGDLKIFESRAITNYIAKEYGDKGTQLIYTSGTQMAEMLVWMEVEAHQFNPAFSNLKLLVQASRRGSPMSTAVVEECEAKFSKVLDVYEARLGQSEYLAGDGFTLADLHHLPTISYLMATEYKKLFDSLPHVSAWVANITARPAWVKALATKDQQ</sequence>
<dbReference type="InterPro" id="IPR004045">
    <property type="entry name" value="Glutathione_S-Trfase_N"/>
</dbReference>
<organism evidence="10 11">
    <name type="scientific">Turnera subulata</name>
    <dbReference type="NCBI Taxonomy" id="218843"/>
    <lineage>
        <taxon>Eukaryota</taxon>
        <taxon>Viridiplantae</taxon>
        <taxon>Streptophyta</taxon>
        <taxon>Embryophyta</taxon>
        <taxon>Tracheophyta</taxon>
        <taxon>Spermatophyta</taxon>
        <taxon>Magnoliopsida</taxon>
        <taxon>eudicotyledons</taxon>
        <taxon>Gunneridae</taxon>
        <taxon>Pentapetalae</taxon>
        <taxon>rosids</taxon>
        <taxon>fabids</taxon>
        <taxon>Malpighiales</taxon>
        <taxon>Passifloraceae</taxon>
        <taxon>Turnera</taxon>
    </lineage>
</organism>
<dbReference type="SFLD" id="SFLDG00358">
    <property type="entry name" value="Main_(cytGST)"/>
    <property type="match status" value="1"/>
</dbReference>
<dbReference type="PANTHER" id="PTHR43900:SF47">
    <property type="entry name" value="GLUTATHIONE S-TRANSFERASE F6-RELATED"/>
    <property type="match status" value="1"/>
</dbReference>
<dbReference type="PROSITE" id="PS50404">
    <property type="entry name" value="GST_NTER"/>
    <property type="match status" value="1"/>
</dbReference>
<evidence type="ECO:0000256" key="6">
    <source>
        <dbReference type="ARBA" id="ARBA00022679"/>
    </source>
</evidence>
<dbReference type="GO" id="GO:0043295">
    <property type="term" value="F:glutathione binding"/>
    <property type="evidence" value="ECO:0007669"/>
    <property type="project" value="TreeGrafter"/>
</dbReference>
<dbReference type="PANTHER" id="PTHR43900">
    <property type="entry name" value="GLUTATHIONE S-TRANSFERASE RHO"/>
    <property type="match status" value="1"/>
</dbReference>
<reference evidence="10" key="1">
    <citation type="submission" date="2022-02" db="EMBL/GenBank/DDBJ databases">
        <authorList>
            <person name="Henning P.M."/>
            <person name="McCubbin A.G."/>
            <person name="Shore J.S."/>
        </authorList>
    </citation>
    <scope>NUCLEOTIDE SEQUENCE</scope>
    <source>
        <strain evidence="10">F60SS</strain>
        <tissue evidence="10">Leaves</tissue>
    </source>
</reference>
<comment type="catalytic activity">
    <reaction evidence="7">
        <text>RX + glutathione = an S-substituted glutathione + a halide anion + H(+)</text>
        <dbReference type="Rhea" id="RHEA:16437"/>
        <dbReference type="ChEBI" id="CHEBI:15378"/>
        <dbReference type="ChEBI" id="CHEBI:16042"/>
        <dbReference type="ChEBI" id="CHEBI:17792"/>
        <dbReference type="ChEBI" id="CHEBI:57925"/>
        <dbReference type="ChEBI" id="CHEBI:90779"/>
        <dbReference type="EC" id="2.5.1.18"/>
    </reaction>
</comment>
<evidence type="ECO:0000256" key="5">
    <source>
        <dbReference type="ARBA" id="ARBA00022575"/>
    </source>
</evidence>
<evidence type="ECO:0000256" key="2">
    <source>
        <dbReference type="ARBA" id="ARBA00010128"/>
    </source>
</evidence>
<dbReference type="AlphaFoldDB" id="A0A9Q0F4A2"/>
<accession>A0A9Q0F4A2</accession>
<dbReference type="EMBL" id="JAKUCV010007136">
    <property type="protein sequence ID" value="KAJ4824633.1"/>
    <property type="molecule type" value="Genomic_DNA"/>
</dbReference>
<feature type="domain" description="GST N-terminal" evidence="8">
    <location>
        <begin position="2"/>
        <end position="83"/>
    </location>
</feature>
<keyword evidence="4" id="KW-0963">Cytoplasm</keyword>
<name>A0A9Q0F4A2_9ROSI</name>
<dbReference type="CDD" id="cd03053">
    <property type="entry name" value="GST_N_Phi"/>
    <property type="match status" value="1"/>
</dbReference>
<evidence type="ECO:0000313" key="10">
    <source>
        <dbReference type="EMBL" id="KAJ4824633.1"/>
    </source>
</evidence>
<evidence type="ECO:0000259" key="9">
    <source>
        <dbReference type="PROSITE" id="PS50405"/>
    </source>
</evidence>
<dbReference type="GO" id="GO:0005829">
    <property type="term" value="C:cytosol"/>
    <property type="evidence" value="ECO:0007669"/>
    <property type="project" value="UniProtKB-SubCell"/>
</dbReference>
<dbReference type="SUPFAM" id="SSF47616">
    <property type="entry name" value="GST C-terminal domain-like"/>
    <property type="match status" value="1"/>
</dbReference>
<dbReference type="OrthoDB" id="1506875at2759"/>
<dbReference type="InterPro" id="IPR040079">
    <property type="entry name" value="Glutathione_S-Trfase"/>
</dbReference>
<dbReference type="InterPro" id="IPR036282">
    <property type="entry name" value="Glutathione-S-Trfase_C_sf"/>
</dbReference>
<comment type="caution">
    <text evidence="10">The sequence shown here is derived from an EMBL/GenBank/DDBJ whole genome shotgun (WGS) entry which is preliminary data.</text>
</comment>
<evidence type="ECO:0000256" key="7">
    <source>
        <dbReference type="ARBA" id="ARBA00047960"/>
    </source>
</evidence>
<evidence type="ECO:0000259" key="8">
    <source>
        <dbReference type="PROSITE" id="PS50404"/>
    </source>
</evidence>
<evidence type="ECO:0000256" key="3">
    <source>
        <dbReference type="ARBA" id="ARBA00012452"/>
    </source>
</evidence>
<feature type="domain" description="GST C-terminal" evidence="9">
    <location>
        <begin position="90"/>
        <end position="214"/>
    </location>
</feature>
<dbReference type="InterPro" id="IPR034347">
    <property type="entry name" value="GST_Phi_C"/>
</dbReference>
<dbReference type="FunFam" id="3.40.30.10:FF:000016">
    <property type="entry name" value="Glutathione S-transferase F2"/>
    <property type="match status" value="1"/>
</dbReference>
<keyword evidence="5" id="KW-0216">Detoxification</keyword>
<dbReference type="InterPro" id="IPR010987">
    <property type="entry name" value="Glutathione-S-Trfase_C-like"/>
</dbReference>
<dbReference type="SFLD" id="SFLDG01154">
    <property type="entry name" value="Main.5:_Phi-like"/>
    <property type="match status" value="1"/>
</dbReference>
<dbReference type="GO" id="GO:0006749">
    <property type="term" value="P:glutathione metabolic process"/>
    <property type="evidence" value="ECO:0007669"/>
    <property type="project" value="TreeGrafter"/>
</dbReference>
<evidence type="ECO:0000256" key="4">
    <source>
        <dbReference type="ARBA" id="ARBA00022490"/>
    </source>
</evidence>
<dbReference type="GO" id="GO:0004364">
    <property type="term" value="F:glutathione transferase activity"/>
    <property type="evidence" value="ECO:0007669"/>
    <property type="project" value="UniProtKB-EC"/>
</dbReference>
<reference evidence="10" key="2">
    <citation type="journal article" date="2023" name="Plants (Basel)">
        <title>Annotation of the Turnera subulata (Passifloraceae) Draft Genome Reveals the S-Locus Evolved after the Divergence of Turneroideae from Passifloroideae in a Stepwise Manner.</title>
        <authorList>
            <person name="Henning P.M."/>
            <person name="Roalson E.H."/>
            <person name="Mir W."/>
            <person name="McCubbin A.G."/>
            <person name="Shore J.S."/>
        </authorList>
    </citation>
    <scope>NUCLEOTIDE SEQUENCE</scope>
    <source>
        <strain evidence="10">F60SS</strain>
    </source>
</reference>
<dbReference type="Proteomes" id="UP001141552">
    <property type="component" value="Unassembled WGS sequence"/>
</dbReference>
<dbReference type="SUPFAM" id="SSF52833">
    <property type="entry name" value="Thioredoxin-like"/>
    <property type="match status" value="1"/>
</dbReference>
<dbReference type="Gene3D" id="3.40.30.10">
    <property type="entry name" value="Glutaredoxin"/>
    <property type="match status" value="1"/>
</dbReference>
<dbReference type="FunFam" id="1.20.1050.10:FF:000004">
    <property type="entry name" value="Glutathione S-transferase F2"/>
    <property type="match status" value="1"/>
</dbReference>
<comment type="similarity">
    <text evidence="2">Belongs to the GST superfamily. Phi family.</text>
</comment>
<dbReference type="CDD" id="cd03187">
    <property type="entry name" value="GST_C_Phi"/>
    <property type="match status" value="1"/>
</dbReference>
<protein>
    <recommendedName>
        <fullName evidence="3">glutathione transferase</fullName>
        <ecNumber evidence="3">2.5.1.18</ecNumber>
    </recommendedName>
</protein>
<evidence type="ECO:0000256" key="1">
    <source>
        <dbReference type="ARBA" id="ARBA00004514"/>
    </source>
</evidence>
<keyword evidence="6" id="KW-0808">Transferase</keyword>
<gene>
    <name evidence="10" type="ORF">Tsubulata_016352</name>
</gene>
<comment type="subcellular location">
    <subcellularLocation>
        <location evidence="1">Cytoplasm</location>
        <location evidence="1">Cytosol</location>
    </subcellularLocation>
</comment>
<proteinExistence type="inferred from homology"/>
<keyword evidence="11" id="KW-1185">Reference proteome</keyword>
<dbReference type="PROSITE" id="PS50405">
    <property type="entry name" value="GST_CTER"/>
    <property type="match status" value="1"/>
</dbReference>
<dbReference type="Pfam" id="PF00043">
    <property type="entry name" value="GST_C"/>
    <property type="match status" value="1"/>
</dbReference>
<dbReference type="GO" id="GO:0009407">
    <property type="term" value="P:toxin catabolic process"/>
    <property type="evidence" value="ECO:0007669"/>
    <property type="project" value="UniProtKB-ARBA"/>
</dbReference>
<dbReference type="InterPro" id="IPR004046">
    <property type="entry name" value="GST_C"/>
</dbReference>
<dbReference type="Gene3D" id="1.20.1050.10">
    <property type="match status" value="1"/>
</dbReference>
<dbReference type="Pfam" id="PF02798">
    <property type="entry name" value="GST_N"/>
    <property type="match status" value="1"/>
</dbReference>
<dbReference type="InterPro" id="IPR036249">
    <property type="entry name" value="Thioredoxin-like_sf"/>
</dbReference>
<dbReference type="EC" id="2.5.1.18" evidence="3"/>